<evidence type="ECO:0000313" key="3">
    <source>
        <dbReference type="EMBL" id="USG99944.1"/>
    </source>
</evidence>
<feature type="transmembrane region" description="Helical" evidence="1">
    <location>
        <begin position="696"/>
        <end position="714"/>
    </location>
</feature>
<dbReference type="Gene3D" id="2.60.40.1120">
    <property type="entry name" value="Carboxypeptidase-like, regulatory domain"/>
    <property type="match status" value="1"/>
</dbReference>
<proteinExistence type="predicted"/>
<dbReference type="KEGG" id="thei:K1720_00180"/>
<dbReference type="Gene3D" id="2.60.40.10">
    <property type="entry name" value="Immunoglobulins"/>
    <property type="match status" value="1"/>
</dbReference>
<dbReference type="EMBL" id="CP080572">
    <property type="protein sequence ID" value="USG99944.1"/>
    <property type="molecule type" value="Genomic_DNA"/>
</dbReference>
<dbReference type="GO" id="GO:0004180">
    <property type="term" value="F:carboxypeptidase activity"/>
    <property type="evidence" value="ECO:0007669"/>
    <property type="project" value="UniProtKB-KW"/>
</dbReference>
<feature type="domain" description="Alpha-galactosidase NEW3" evidence="2">
    <location>
        <begin position="618"/>
        <end position="675"/>
    </location>
</feature>
<dbReference type="Pfam" id="PF10633">
    <property type="entry name" value="NPCBM_assoc"/>
    <property type="match status" value="1"/>
</dbReference>
<keyword evidence="3" id="KW-0121">Carboxypeptidase</keyword>
<keyword evidence="4" id="KW-1185">Reference proteome</keyword>
<keyword evidence="1" id="KW-1133">Transmembrane helix</keyword>
<evidence type="ECO:0000313" key="4">
    <source>
        <dbReference type="Proteomes" id="UP001056425"/>
    </source>
</evidence>
<sequence length="720" mass="80547">MKKLTFVLTLFLLASISPVTASLPWITVFEGRLQVGERLIVGNYQITITQEKYTLDSYAIIYKEEKIRSVVELNGTLEIDNIRIISGSFNENGIFIVLQYKPSFLERIEPQERAVFDIDGYSVLIVNSSEEMVSLKINGADLTIKNNSSRVYDKLILVYNNGILDIYSANVQVRHKKEENYEIYYPFTSLNIDAGNKVQLPITIVNGGTDSLELSLRILSKPADWEVGFFDENSNYRINGLILTPGGSVTVNLLINIPETARGMYTTAFAIGEKIGRINLNVTEAPSGGIGLKLPLLSIEAEAGEKIIFPIQFTSYTDEKVVELQIRGLSPEWDAYFSLNGQRVRSFLLDGSEVVNLVVKSPKNAELGEHKITFSVNGIEKNVSVLIYKTHKGEPAKLILTIVDEEGKPVSKAKVQIGNETYIANANGILERALPKGNYTIVVSKEGYETKEEKISLEDGEEKGKTITLTRLSYYFVVEMESNHLTTGFDFQPVYEIRIDNLGKEDDEYALSIEGLPSDWAVNFLRDMQSNLEIKSIKVGSEESKSTYLRIIPSFNAKPGIYNATLKIKSTSGNEIEKQFEVEVMGRYELHLEASNYLVSLQPAEEKIIPITLRNFGNTVTNVNIEVDAPQGWDVEVEPQKLAKIEEKAVEAINLRIRPSKTTPAGEYRINIEVKSDQTESQIQLTARVRQSSSSVYLGIIILVVAFVAVILMMRRVGRG</sequence>
<dbReference type="InterPro" id="IPR018905">
    <property type="entry name" value="A-galactase_NEW3"/>
</dbReference>
<dbReference type="InterPro" id="IPR013783">
    <property type="entry name" value="Ig-like_fold"/>
</dbReference>
<gene>
    <name evidence="3" type="ORF">K1720_00180</name>
</gene>
<dbReference type="AlphaFoldDB" id="A0A9E7MAM3"/>
<keyword evidence="3" id="KW-0645">Protease</keyword>
<evidence type="ECO:0000259" key="2">
    <source>
        <dbReference type="Pfam" id="PF10633"/>
    </source>
</evidence>
<reference evidence="3 4" key="1">
    <citation type="submission" date="2021-08" db="EMBL/GenBank/DDBJ databases">
        <title>Thermococcus onnuriiensis IOH2.</title>
        <authorList>
            <person name="Park Y.-J."/>
        </authorList>
    </citation>
    <scope>NUCLEOTIDE SEQUENCE [LARGE SCALE GENOMIC DNA]</scope>
    <source>
        <strain evidence="3 4">IOH2</strain>
    </source>
</reference>
<dbReference type="Proteomes" id="UP001056425">
    <property type="component" value="Chromosome"/>
</dbReference>
<dbReference type="PANTHER" id="PTHR39198:SF1">
    <property type="entry name" value="ALPHA-GALACTOSIDASE NEW3 DOMAIN-CONTAINING PROTEIN"/>
    <property type="match status" value="1"/>
</dbReference>
<keyword evidence="3" id="KW-0378">Hydrolase</keyword>
<evidence type="ECO:0000256" key="1">
    <source>
        <dbReference type="SAM" id="Phobius"/>
    </source>
</evidence>
<dbReference type="SUPFAM" id="SSF49464">
    <property type="entry name" value="Carboxypeptidase regulatory domain-like"/>
    <property type="match status" value="1"/>
</dbReference>
<keyword evidence="1" id="KW-0472">Membrane</keyword>
<dbReference type="RefSeq" id="WP_251949211.1">
    <property type="nucleotide sequence ID" value="NZ_CP080572.1"/>
</dbReference>
<name>A0A9E7MAM3_9EURY</name>
<organism evidence="3 4">
    <name type="scientific">Thermococcus argininiproducens</name>
    <dbReference type="NCBI Taxonomy" id="2866384"/>
    <lineage>
        <taxon>Archaea</taxon>
        <taxon>Methanobacteriati</taxon>
        <taxon>Methanobacteriota</taxon>
        <taxon>Thermococci</taxon>
        <taxon>Thermococcales</taxon>
        <taxon>Thermococcaceae</taxon>
        <taxon>Thermococcus</taxon>
    </lineage>
</organism>
<accession>A0A9E7MAM3</accession>
<keyword evidence="1" id="KW-0812">Transmembrane</keyword>
<dbReference type="Pfam" id="PF13620">
    <property type="entry name" value="CarboxypepD_reg"/>
    <property type="match status" value="1"/>
</dbReference>
<dbReference type="InterPro" id="IPR008969">
    <property type="entry name" value="CarboxyPept-like_regulatory"/>
</dbReference>
<protein>
    <submittedName>
        <fullName evidence="3">Carboxypeptidase regulatory-like domain-containing protein</fullName>
    </submittedName>
</protein>
<dbReference type="GeneID" id="72776713"/>
<dbReference type="PANTHER" id="PTHR39198">
    <property type="entry name" value="HYPOTHETICAL MEMBRANE PROTEIN, CONSERVED"/>
    <property type="match status" value="1"/>
</dbReference>